<evidence type="ECO:0000313" key="2">
    <source>
        <dbReference type="EMBL" id="AKX34095.1"/>
    </source>
</evidence>
<keyword evidence="3" id="KW-1185">Reference proteome</keyword>
<reference evidence="2 3" key="1">
    <citation type="journal article" date="2015" name="Genome Announc.">
        <title>Complete Genome Sequence of Spiroplasma litorale TN-1T (DSM 21781), a Bacterium Isolated from a Green-Eyed Horsefly (Tabanus nigrovittatus).</title>
        <authorList>
            <person name="Lo W.S."/>
            <person name="Lai Y.C."/>
            <person name="Lien Y.W."/>
            <person name="Wang T.H."/>
            <person name="Kuo C.H."/>
        </authorList>
    </citation>
    <scope>NUCLEOTIDE SEQUENCE [LARGE SCALE GENOMIC DNA]</scope>
    <source>
        <strain evidence="2 3">TN-1</strain>
    </source>
</reference>
<dbReference type="PATRIC" id="fig|216942.3.peg.445"/>
<name>A0A0K1W195_9MOLU</name>
<proteinExistence type="predicted"/>
<feature type="transmembrane region" description="Helical" evidence="1">
    <location>
        <begin position="55"/>
        <end position="83"/>
    </location>
</feature>
<dbReference type="EMBL" id="CP012357">
    <property type="protein sequence ID" value="AKX34095.1"/>
    <property type="molecule type" value="Genomic_DNA"/>
</dbReference>
<dbReference type="AlphaFoldDB" id="A0A0K1W195"/>
<gene>
    <name evidence="2" type="ORF">SLITO_v1c04420</name>
</gene>
<dbReference type="KEGG" id="sll:SLITO_v1c04420"/>
<accession>A0A0K1W195</accession>
<protein>
    <recommendedName>
        <fullName evidence="4">Transmembrane protein</fullName>
    </recommendedName>
</protein>
<feature type="transmembrane region" description="Helical" evidence="1">
    <location>
        <begin position="27"/>
        <end position="49"/>
    </location>
</feature>
<sequence length="137" mass="15930">MYNKKDSKGVRLMNKEVKIVKNKTKKIMIVTLIFLVLSVTGLIGSIFLYLKFERIYLLVPMFIFLILLICCLLSLLGGLIFLIKNKRLEQIKYMKAKPALEWGIFYFKVLSNIENFVVKNNKLKKGDEYEGEKGKSI</sequence>
<dbReference type="Proteomes" id="UP000067476">
    <property type="component" value="Chromosome"/>
</dbReference>
<keyword evidence="1" id="KW-0812">Transmembrane</keyword>
<evidence type="ECO:0000313" key="3">
    <source>
        <dbReference type="Proteomes" id="UP000067476"/>
    </source>
</evidence>
<keyword evidence="1" id="KW-0472">Membrane</keyword>
<dbReference type="STRING" id="216942.SLITO_v1c04420"/>
<organism evidence="2 3">
    <name type="scientific">Spiroplasma litorale</name>
    <dbReference type="NCBI Taxonomy" id="216942"/>
    <lineage>
        <taxon>Bacteria</taxon>
        <taxon>Bacillati</taxon>
        <taxon>Mycoplasmatota</taxon>
        <taxon>Mollicutes</taxon>
        <taxon>Entomoplasmatales</taxon>
        <taxon>Spiroplasmataceae</taxon>
        <taxon>Spiroplasma</taxon>
    </lineage>
</organism>
<keyword evidence="1" id="KW-1133">Transmembrane helix</keyword>
<evidence type="ECO:0000256" key="1">
    <source>
        <dbReference type="SAM" id="Phobius"/>
    </source>
</evidence>
<evidence type="ECO:0008006" key="4">
    <source>
        <dbReference type="Google" id="ProtNLM"/>
    </source>
</evidence>